<evidence type="ECO:0000256" key="1">
    <source>
        <dbReference type="SAM" id="MobiDB-lite"/>
    </source>
</evidence>
<keyword evidence="5" id="KW-1185">Reference proteome</keyword>
<accession>A0A1J4KSY1</accession>
<dbReference type="VEuPathDB" id="TrichDB:TRFO_17032"/>
<dbReference type="GeneID" id="94834046"/>
<proteinExistence type="predicted"/>
<feature type="region of interest" description="Disordered" evidence="1">
    <location>
        <begin position="1"/>
        <end position="20"/>
    </location>
</feature>
<evidence type="ECO:0000313" key="5">
    <source>
        <dbReference type="Proteomes" id="UP000179807"/>
    </source>
</evidence>
<dbReference type="RefSeq" id="XP_068366028.1">
    <property type="nucleotide sequence ID" value="XM_068499342.1"/>
</dbReference>
<dbReference type="AlphaFoldDB" id="A0A1J4KSY1"/>
<dbReference type="Pfam" id="PF04478">
    <property type="entry name" value="Mid2"/>
    <property type="match status" value="1"/>
</dbReference>
<evidence type="ECO:0000259" key="3">
    <source>
        <dbReference type="Pfam" id="PF04478"/>
    </source>
</evidence>
<feature type="transmembrane region" description="Helical" evidence="2">
    <location>
        <begin position="203"/>
        <end position="226"/>
    </location>
</feature>
<dbReference type="EMBL" id="MLAK01000552">
    <property type="protein sequence ID" value="OHT12892.1"/>
    <property type="molecule type" value="Genomic_DNA"/>
</dbReference>
<dbReference type="InterPro" id="IPR007567">
    <property type="entry name" value="Mid2_dom"/>
</dbReference>
<comment type="caution">
    <text evidence="4">The sequence shown here is derived from an EMBL/GenBank/DDBJ whole genome shotgun (WGS) entry which is preliminary data.</text>
</comment>
<keyword evidence="2" id="KW-0812">Transmembrane</keyword>
<keyword evidence="2" id="KW-1133">Transmembrane helix</keyword>
<protein>
    <recommendedName>
        <fullName evidence="3">Mid2 domain-containing protein</fullName>
    </recommendedName>
</protein>
<dbReference type="Proteomes" id="UP000179807">
    <property type="component" value="Unassembled WGS sequence"/>
</dbReference>
<sequence>MMTTTIAPTFEISDDQPIQTSENLEKGETTSVSIPQIIPTIGSDIPIKTTEFDYQHIQTSNYENTIISTTEIQDIVDITSNMHEQMEITSQIEDQFIQTSERKTSDIKDPIIETSEDKEIILETSEINDPIIQTKTITDQNIKESEIIPSLVPITQPKTEIVITSNNNAEYSYSSEEIPCSVSENDFDDTGLKGKDKKIGTGAIVGITIGIIVLIALIIVLVLFFIMKKRKQEEDEEDEEGLEMETDTNILSINTNFSSLFENSSFISQENILMTANANSSSCEDPFANGFEEYDV</sequence>
<gene>
    <name evidence="4" type="ORF">TRFO_17032</name>
</gene>
<reference evidence="4" key="1">
    <citation type="submission" date="2016-10" db="EMBL/GenBank/DDBJ databases">
        <authorList>
            <person name="Benchimol M."/>
            <person name="Almeida L.G."/>
            <person name="Vasconcelos A.T."/>
            <person name="Perreira-Neves A."/>
            <person name="Rosa I.A."/>
            <person name="Tasca T."/>
            <person name="Bogo M.R."/>
            <person name="de Souza W."/>
        </authorList>
    </citation>
    <scope>NUCLEOTIDE SEQUENCE [LARGE SCALE GENOMIC DNA]</scope>
    <source>
        <strain evidence="4">K</strain>
    </source>
</reference>
<name>A0A1J4KSY1_9EUKA</name>
<evidence type="ECO:0000256" key="2">
    <source>
        <dbReference type="SAM" id="Phobius"/>
    </source>
</evidence>
<evidence type="ECO:0000313" key="4">
    <source>
        <dbReference type="EMBL" id="OHT12892.1"/>
    </source>
</evidence>
<organism evidence="4 5">
    <name type="scientific">Tritrichomonas foetus</name>
    <dbReference type="NCBI Taxonomy" id="1144522"/>
    <lineage>
        <taxon>Eukaryota</taxon>
        <taxon>Metamonada</taxon>
        <taxon>Parabasalia</taxon>
        <taxon>Tritrichomonadida</taxon>
        <taxon>Tritrichomonadidae</taxon>
        <taxon>Tritrichomonas</taxon>
    </lineage>
</organism>
<keyword evidence="2" id="KW-0472">Membrane</keyword>
<feature type="domain" description="Mid2" evidence="3">
    <location>
        <begin position="164"/>
        <end position="230"/>
    </location>
</feature>